<evidence type="ECO:0000313" key="1">
    <source>
        <dbReference type="EMBL" id="KAF0934556.1"/>
    </source>
</evidence>
<protein>
    <submittedName>
        <fullName evidence="1">Uncharacterized protein</fullName>
    </submittedName>
</protein>
<organism evidence="1 2">
    <name type="scientific">Oryza meyeriana var. granulata</name>
    <dbReference type="NCBI Taxonomy" id="110450"/>
    <lineage>
        <taxon>Eukaryota</taxon>
        <taxon>Viridiplantae</taxon>
        <taxon>Streptophyta</taxon>
        <taxon>Embryophyta</taxon>
        <taxon>Tracheophyta</taxon>
        <taxon>Spermatophyta</taxon>
        <taxon>Magnoliopsida</taxon>
        <taxon>Liliopsida</taxon>
        <taxon>Poales</taxon>
        <taxon>Poaceae</taxon>
        <taxon>BOP clade</taxon>
        <taxon>Oryzoideae</taxon>
        <taxon>Oryzeae</taxon>
        <taxon>Oryzinae</taxon>
        <taxon>Oryza</taxon>
        <taxon>Oryza meyeriana</taxon>
    </lineage>
</organism>
<keyword evidence="2" id="KW-1185">Reference proteome</keyword>
<dbReference type="EMBL" id="SPHZ02000001">
    <property type="protein sequence ID" value="KAF0934556.1"/>
    <property type="molecule type" value="Genomic_DNA"/>
</dbReference>
<proteinExistence type="predicted"/>
<comment type="caution">
    <text evidence="1">The sequence shown here is derived from an EMBL/GenBank/DDBJ whole genome shotgun (WGS) entry which is preliminary data.</text>
</comment>
<sequence>MPGHAGSKQVEGTAWWWCRREGRKKGGGLSLPPYSIAKATRSTSCLISPPPGAQYLDSLEGGSRDAAEF</sequence>
<dbReference type="AlphaFoldDB" id="A0A6G1FC77"/>
<evidence type="ECO:0000313" key="2">
    <source>
        <dbReference type="Proteomes" id="UP000479710"/>
    </source>
</evidence>
<dbReference type="Proteomes" id="UP000479710">
    <property type="component" value="Unassembled WGS sequence"/>
</dbReference>
<name>A0A6G1FC77_9ORYZ</name>
<gene>
    <name evidence="1" type="ORF">E2562_025651</name>
</gene>
<reference evidence="1 2" key="1">
    <citation type="submission" date="2019-11" db="EMBL/GenBank/DDBJ databases">
        <title>Whole genome sequence of Oryza granulata.</title>
        <authorList>
            <person name="Li W."/>
        </authorList>
    </citation>
    <scope>NUCLEOTIDE SEQUENCE [LARGE SCALE GENOMIC DNA]</scope>
    <source>
        <strain evidence="2">cv. Menghai</strain>
        <tissue evidence="1">Leaf</tissue>
    </source>
</reference>
<accession>A0A6G1FC77</accession>